<dbReference type="AlphaFoldDB" id="D2VF11"/>
<evidence type="ECO:0000256" key="5">
    <source>
        <dbReference type="SAM" id="MobiDB-lite"/>
    </source>
</evidence>
<comment type="similarity">
    <text evidence="1 3">Belongs to the VPS51 family.</text>
</comment>
<comment type="function">
    <text evidence="3">Acts as component of the GARP complex that is involved in retrograde transport from early and late endosomes to the trans-Golgi network (TGN).</text>
</comment>
<keyword evidence="2 4" id="KW-0175">Coiled coil</keyword>
<dbReference type="OrthoDB" id="203678at2759"/>
<feature type="coiled-coil region" evidence="4">
    <location>
        <begin position="64"/>
        <end position="119"/>
    </location>
</feature>
<dbReference type="GO" id="GO:1990745">
    <property type="term" value="C:EARP complex"/>
    <property type="evidence" value="ECO:0007669"/>
    <property type="project" value="TreeGrafter"/>
</dbReference>
<protein>
    <recommendedName>
        <fullName evidence="3">Vacuolar protein sorting-associated protein 51 homolog</fullName>
    </recommendedName>
</protein>
<organism evidence="7">
    <name type="scientific">Naegleria gruberi</name>
    <name type="common">Amoeba</name>
    <dbReference type="NCBI Taxonomy" id="5762"/>
    <lineage>
        <taxon>Eukaryota</taxon>
        <taxon>Discoba</taxon>
        <taxon>Heterolobosea</taxon>
        <taxon>Tetramitia</taxon>
        <taxon>Eutetramitia</taxon>
        <taxon>Vahlkampfiidae</taxon>
        <taxon>Naegleria</taxon>
    </lineage>
</organism>
<evidence type="ECO:0000256" key="2">
    <source>
        <dbReference type="ARBA" id="ARBA00023054"/>
    </source>
</evidence>
<reference evidence="6 7" key="1">
    <citation type="journal article" date="2010" name="Cell">
        <title>The genome of Naegleria gruberi illuminates early eukaryotic versatility.</title>
        <authorList>
            <person name="Fritz-Laylin L.K."/>
            <person name="Prochnik S.E."/>
            <person name="Ginger M.L."/>
            <person name="Dacks J.B."/>
            <person name="Carpenter M.L."/>
            <person name="Field M.C."/>
            <person name="Kuo A."/>
            <person name="Paredez A."/>
            <person name="Chapman J."/>
            <person name="Pham J."/>
            <person name="Shu S."/>
            <person name="Neupane R."/>
            <person name="Cipriano M."/>
            <person name="Mancuso J."/>
            <person name="Tu H."/>
            <person name="Salamov A."/>
            <person name="Lindquist E."/>
            <person name="Shapiro H."/>
            <person name="Lucas S."/>
            <person name="Grigoriev I.V."/>
            <person name="Cande W.Z."/>
            <person name="Fulton C."/>
            <person name="Rokhsar D.S."/>
            <person name="Dawson S.C."/>
        </authorList>
    </citation>
    <scope>NUCLEOTIDE SEQUENCE [LARGE SCALE GENOMIC DNA]</scope>
    <source>
        <strain evidence="6 7">NEG-M</strain>
    </source>
</reference>
<dbReference type="InterPro" id="IPR016159">
    <property type="entry name" value="Cullin_repeat-like_dom_sf"/>
</dbReference>
<dbReference type="SUPFAM" id="SSF74788">
    <property type="entry name" value="Cullin repeat-like"/>
    <property type="match status" value="1"/>
</dbReference>
<dbReference type="STRING" id="5762.D2VF11"/>
<dbReference type="GO" id="GO:0007041">
    <property type="term" value="P:lysosomal transport"/>
    <property type="evidence" value="ECO:0007669"/>
    <property type="project" value="TreeGrafter"/>
</dbReference>
<dbReference type="OMA" id="DIICERG"/>
<dbReference type="KEGG" id="ngr:NAEGRDRAFT_67465"/>
<dbReference type="Pfam" id="PF08700">
    <property type="entry name" value="VPS51_Exo84_N"/>
    <property type="match status" value="1"/>
</dbReference>
<keyword evidence="7" id="KW-1185">Reference proteome</keyword>
<comment type="subcellular location">
    <subcellularLocation>
        <location evidence="3">Golgi apparatus</location>
        <location evidence="3">trans-Golgi network</location>
    </subcellularLocation>
</comment>
<dbReference type="PANTHER" id="PTHR15954:SF4">
    <property type="entry name" value="VACUOLAR PROTEIN SORTING-ASSOCIATED PROTEIN 51 HOMOLOG"/>
    <property type="match status" value="1"/>
</dbReference>
<dbReference type="GO" id="GO:0032456">
    <property type="term" value="P:endocytic recycling"/>
    <property type="evidence" value="ECO:0007669"/>
    <property type="project" value="TreeGrafter"/>
</dbReference>
<dbReference type="GO" id="GO:0042147">
    <property type="term" value="P:retrograde transport, endosome to Golgi"/>
    <property type="evidence" value="ECO:0007669"/>
    <property type="project" value="UniProtKB-UniRule"/>
</dbReference>
<dbReference type="GO" id="GO:0006869">
    <property type="term" value="P:lipid transport"/>
    <property type="evidence" value="ECO:0007669"/>
    <property type="project" value="UniProtKB-UniRule"/>
</dbReference>
<dbReference type="GO" id="GO:0000938">
    <property type="term" value="C:GARP complex"/>
    <property type="evidence" value="ECO:0007669"/>
    <property type="project" value="UniProtKB-UniRule"/>
</dbReference>
<evidence type="ECO:0000256" key="3">
    <source>
        <dbReference type="RuleBase" id="RU368010"/>
    </source>
</evidence>
<keyword evidence="3" id="KW-0445">Lipid transport</keyword>
<name>D2VF11_NAEGR</name>
<feature type="compositionally biased region" description="Low complexity" evidence="5">
    <location>
        <begin position="622"/>
        <end position="638"/>
    </location>
</feature>
<dbReference type="GO" id="GO:0016020">
    <property type="term" value="C:membrane"/>
    <property type="evidence" value="ECO:0007669"/>
    <property type="project" value="TreeGrafter"/>
</dbReference>
<dbReference type="RefSeq" id="XP_002677440.1">
    <property type="nucleotide sequence ID" value="XM_002677394.1"/>
</dbReference>
<accession>D2VF11</accession>
<feature type="compositionally biased region" description="Basic and acidic residues" evidence="5">
    <location>
        <begin position="602"/>
        <end position="613"/>
    </location>
</feature>
<gene>
    <name evidence="6" type="ORF">NAEGRDRAFT_67465</name>
</gene>
<dbReference type="InParanoid" id="D2VF11"/>
<keyword evidence="3" id="KW-0813">Transport</keyword>
<feature type="region of interest" description="Disordered" evidence="5">
    <location>
        <begin position="601"/>
        <end position="638"/>
    </location>
</feature>
<evidence type="ECO:0000313" key="7">
    <source>
        <dbReference type="Proteomes" id="UP000006671"/>
    </source>
</evidence>
<comment type="subunit">
    <text evidence="3">Component of the Golgi-associated retrograde protein (GARP) complex.</text>
</comment>
<dbReference type="EMBL" id="GG738867">
    <property type="protein sequence ID" value="EFC44696.1"/>
    <property type="molecule type" value="Genomic_DNA"/>
</dbReference>
<proteinExistence type="inferred from homology"/>
<evidence type="ECO:0000256" key="4">
    <source>
        <dbReference type="SAM" id="Coils"/>
    </source>
</evidence>
<dbReference type="Proteomes" id="UP000006671">
    <property type="component" value="Unassembled WGS sequence"/>
</dbReference>
<evidence type="ECO:0000313" key="6">
    <source>
        <dbReference type="EMBL" id="EFC44696.1"/>
    </source>
</evidence>
<keyword evidence="3" id="KW-0333">Golgi apparatus</keyword>
<sequence length="774" mass="89288">MKLIIDGSHFNADDFLKKTLMNKSVEDLLQQESALRKETKNLDTSLQMLVYQNYNKFITATDTIKKMKHHVEGMEDEMKSLLQNMDKITTCSETINSNLQNKRDKIERLSSVNRTLKKMQFLLELPTRLNDCIEMKKYNIAVKYYNIASRIFKKNANLSGFKNIEKESTDVINKMKTNIEKDLLNIADDDDPKVQDYVGILIDLEVPVEQVRDSYLKVRSEFLKADMERVIKQTESANTSERVKSLNASFLKRVQSCYYTYQMTFLTNDPKIRKQITNEQLTKDFSEWTKQLFIGYFEHIRSLLHNSKSSNEDLKLALRLFCNESVSHIVEIPNNKLQEKVYNLVGDTVRTFLMNQMELVKINTETNIQKLAETPDNTKANQLYSIVDGAIQNLKNDLESGLDNYRVFINEEDTQTPLGSIMASRESFYKNWIRSMCVEFIDSLLLFCKDYGTPHSKVSILTPEEYKFRKVTCVGALLLTKLCTKLPLRDFKHMLREKFSSSESVRKTSSRSRMTELEDEDTFFNIENMEIRIKECTSHLIVYYIEIQARSVSKLIRTSMESHNWLDTDVPRDVRSFIRVTVTDLFNIRSHLIELFPPSQIHDTETEKSDSGRSGRSGRSGGESSLSYGGLDSSSSLKYSQNSDAVKDVMRIFNKKLSSFSIKTPRYFQRAGDSSFSGNEIVTEVLKIVLKTMEECVRGLTFGKNGFQQLQVEIAFMQQKLATLIEDKTYLPSLVQEVMASCAERCFSATPLENTIVQSIIGKYLTEESENMLK</sequence>
<dbReference type="InterPro" id="IPR014812">
    <property type="entry name" value="Vps51"/>
</dbReference>
<dbReference type="GO" id="GO:0015031">
    <property type="term" value="P:protein transport"/>
    <property type="evidence" value="ECO:0007669"/>
    <property type="project" value="UniProtKB-UniRule"/>
</dbReference>
<dbReference type="PANTHER" id="PTHR15954">
    <property type="entry name" value="VACUOLAR PROTEIN SORTING-ASSOCIATED PROTEIN 51 HOMOLOG"/>
    <property type="match status" value="1"/>
</dbReference>
<dbReference type="VEuPathDB" id="AmoebaDB:NAEGRDRAFT_67465"/>
<dbReference type="GO" id="GO:0007030">
    <property type="term" value="P:Golgi organization"/>
    <property type="evidence" value="ECO:0007669"/>
    <property type="project" value="UniProtKB-UniRule"/>
</dbReference>
<evidence type="ECO:0000256" key="1">
    <source>
        <dbReference type="ARBA" id="ARBA00006080"/>
    </source>
</evidence>
<keyword evidence="3" id="KW-0653">Protein transport</keyword>
<dbReference type="GeneID" id="8848624"/>
<dbReference type="GO" id="GO:0048193">
    <property type="term" value="P:Golgi vesicle transport"/>
    <property type="evidence" value="ECO:0007669"/>
    <property type="project" value="TreeGrafter"/>
</dbReference>
<dbReference type="GO" id="GO:0005829">
    <property type="term" value="C:cytosol"/>
    <property type="evidence" value="ECO:0007669"/>
    <property type="project" value="GOC"/>
</dbReference>
<dbReference type="eggNOG" id="KOG2346">
    <property type="taxonomic scope" value="Eukaryota"/>
</dbReference>